<reference evidence="1 2" key="1">
    <citation type="submission" date="2016-10" db="EMBL/GenBank/DDBJ databases">
        <title>Genome sequence of Streptomyces sp. MUSC 93.</title>
        <authorList>
            <person name="Lee L.-H."/>
            <person name="Ser H.-L."/>
            <person name="Law J.W.-F."/>
        </authorList>
    </citation>
    <scope>NUCLEOTIDE SEQUENCE [LARGE SCALE GENOMIC DNA]</scope>
    <source>
        <strain evidence="1 2">MUSC 93</strain>
    </source>
</reference>
<comment type="caution">
    <text evidence="1">The sequence shown here is derived from an EMBL/GenBank/DDBJ whole genome shotgun (WGS) entry which is preliminary data.</text>
</comment>
<dbReference type="AlphaFoldDB" id="A0A1S2P7F4"/>
<evidence type="ECO:0000313" key="2">
    <source>
        <dbReference type="Proteomes" id="UP000179935"/>
    </source>
</evidence>
<name>A0A1S2P7F4_9ACTN</name>
<sequence length="112" mass="12020">MRAFVGNQEAVSKAEFAELAQGFDDPRDLPSDFLPTLFLGVLGESDEEGRARQAAAKDILAELIEISRSEESRGGDEPSIDGMNAAYAMQLAAVTSLPSRFRGRDGRTSKAA</sequence>
<gene>
    <name evidence="1" type="ORF">BIV24_19320</name>
</gene>
<dbReference type="RefSeq" id="WP_071367601.1">
    <property type="nucleotide sequence ID" value="NZ_MLYP01000049.1"/>
</dbReference>
<dbReference type="Proteomes" id="UP000179935">
    <property type="component" value="Unassembled WGS sequence"/>
</dbReference>
<accession>A0A1S2P7F4</accession>
<evidence type="ECO:0000313" key="1">
    <source>
        <dbReference type="EMBL" id="OIJ89769.1"/>
    </source>
</evidence>
<dbReference type="EMBL" id="MLYP01000049">
    <property type="protein sequence ID" value="OIJ89769.1"/>
    <property type="molecule type" value="Genomic_DNA"/>
</dbReference>
<organism evidence="1 2">
    <name type="scientific">Streptomyces colonosanans</name>
    <dbReference type="NCBI Taxonomy" id="1428652"/>
    <lineage>
        <taxon>Bacteria</taxon>
        <taxon>Bacillati</taxon>
        <taxon>Actinomycetota</taxon>
        <taxon>Actinomycetes</taxon>
        <taxon>Kitasatosporales</taxon>
        <taxon>Streptomycetaceae</taxon>
        <taxon>Streptomyces</taxon>
    </lineage>
</organism>
<protein>
    <submittedName>
        <fullName evidence="1">Uncharacterized protein</fullName>
    </submittedName>
</protein>
<dbReference type="OrthoDB" id="4331107at2"/>
<proteinExistence type="predicted"/>
<keyword evidence="2" id="KW-1185">Reference proteome</keyword>